<reference evidence="2" key="2">
    <citation type="journal article" date="2015" name="Fish Shellfish Immunol.">
        <title>Early steps in the European eel (Anguilla anguilla)-Vibrio vulnificus interaction in the gills: Role of the RtxA13 toxin.</title>
        <authorList>
            <person name="Callol A."/>
            <person name="Pajuelo D."/>
            <person name="Ebbesson L."/>
            <person name="Teles M."/>
            <person name="MacKenzie S."/>
            <person name="Amaro C."/>
        </authorList>
    </citation>
    <scope>NUCLEOTIDE SEQUENCE</scope>
</reference>
<feature type="signal peptide" evidence="1">
    <location>
        <begin position="1"/>
        <end position="21"/>
    </location>
</feature>
<feature type="chain" id="PRO_5002433941" evidence="1">
    <location>
        <begin position="22"/>
        <end position="35"/>
    </location>
</feature>
<protein>
    <submittedName>
        <fullName evidence="2">Uncharacterized protein</fullName>
    </submittedName>
</protein>
<sequence length="35" mass="4163">MVLFLMPLLLFPLSFLPKSITFFSQDVSLYECHRE</sequence>
<evidence type="ECO:0000256" key="1">
    <source>
        <dbReference type="SAM" id="SignalP"/>
    </source>
</evidence>
<name>A0A0E9VI49_ANGAN</name>
<accession>A0A0E9VI49</accession>
<reference evidence="2" key="1">
    <citation type="submission" date="2014-11" db="EMBL/GenBank/DDBJ databases">
        <authorList>
            <person name="Amaro Gonzalez C."/>
        </authorList>
    </citation>
    <scope>NUCLEOTIDE SEQUENCE</scope>
</reference>
<evidence type="ECO:0000313" key="2">
    <source>
        <dbReference type="EMBL" id="JAH76893.1"/>
    </source>
</evidence>
<keyword evidence="1" id="KW-0732">Signal</keyword>
<organism evidence="2">
    <name type="scientific">Anguilla anguilla</name>
    <name type="common">European freshwater eel</name>
    <name type="synonym">Muraena anguilla</name>
    <dbReference type="NCBI Taxonomy" id="7936"/>
    <lineage>
        <taxon>Eukaryota</taxon>
        <taxon>Metazoa</taxon>
        <taxon>Chordata</taxon>
        <taxon>Craniata</taxon>
        <taxon>Vertebrata</taxon>
        <taxon>Euteleostomi</taxon>
        <taxon>Actinopterygii</taxon>
        <taxon>Neopterygii</taxon>
        <taxon>Teleostei</taxon>
        <taxon>Anguilliformes</taxon>
        <taxon>Anguillidae</taxon>
        <taxon>Anguilla</taxon>
    </lineage>
</organism>
<dbReference type="EMBL" id="GBXM01031684">
    <property type="protein sequence ID" value="JAH76893.1"/>
    <property type="molecule type" value="Transcribed_RNA"/>
</dbReference>
<proteinExistence type="predicted"/>
<dbReference type="AlphaFoldDB" id="A0A0E9VI49"/>